<feature type="region of interest" description="Disordered" evidence="1">
    <location>
        <begin position="248"/>
        <end position="317"/>
    </location>
</feature>
<keyword evidence="3" id="KW-1185">Reference proteome</keyword>
<organism evidence="2 3">
    <name type="scientific">Rhypophila decipiens</name>
    <dbReference type="NCBI Taxonomy" id="261697"/>
    <lineage>
        <taxon>Eukaryota</taxon>
        <taxon>Fungi</taxon>
        <taxon>Dikarya</taxon>
        <taxon>Ascomycota</taxon>
        <taxon>Pezizomycotina</taxon>
        <taxon>Sordariomycetes</taxon>
        <taxon>Sordariomycetidae</taxon>
        <taxon>Sordariales</taxon>
        <taxon>Naviculisporaceae</taxon>
        <taxon>Rhypophila</taxon>
    </lineage>
</organism>
<gene>
    <name evidence="2" type="ORF">QBC37DRAFT_446341</name>
</gene>
<evidence type="ECO:0000313" key="3">
    <source>
        <dbReference type="Proteomes" id="UP001301769"/>
    </source>
</evidence>
<sequence>MSDERFPTDRLPNERLPNERLPNGRLPNDRLPTFAEMRFSEMIRPARREEMSGLELQLPPISHAWTYQRHVSPQGLGVMTDSGSAGPGQPRDMYPQPVEPWSFSQHVVASHHGHFPGARSSTEPSPGTSSSNSSAGSPTLPQTGFGHGTFRQPQTPSPPDSTSPYPHNVGQHFVPCDTATQNYPVHTQWHPQNGDATHTMPYWHPAPPDLTSVSRGPPPLGYDTWELYHEHRGQLALRNTLIQRHLEQESRQQALQQLPEHPSTPAPQPGGQRTRHPRTRRASNRRESPRRTRRPLGVMEDRPAASQLPTQPNADMP</sequence>
<evidence type="ECO:0000313" key="2">
    <source>
        <dbReference type="EMBL" id="KAK4211340.1"/>
    </source>
</evidence>
<dbReference type="EMBL" id="MU858151">
    <property type="protein sequence ID" value="KAK4211340.1"/>
    <property type="molecule type" value="Genomic_DNA"/>
</dbReference>
<reference evidence="2" key="2">
    <citation type="submission" date="2023-05" db="EMBL/GenBank/DDBJ databases">
        <authorList>
            <consortium name="Lawrence Berkeley National Laboratory"/>
            <person name="Steindorff A."/>
            <person name="Hensen N."/>
            <person name="Bonometti L."/>
            <person name="Westerberg I."/>
            <person name="Brannstrom I.O."/>
            <person name="Guillou S."/>
            <person name="Cros-Aarteil S."/>
            <person name="Calhoun S."/>
            <person name="Haridas S."/>
            <person name="Kuo A."/>
            <person name="Mondo S."/>
            <person name="Pangilinan J."/>
            <person name="Riley R."/>
            <person name="Labutti K."/>
            <person name="Andreopoulos B."/>
            <person name="Lipzen A."/>
            <person name="Chen C."/>
            <person name="Yanf M."/>
            <person name="Daum C."/>
            <person name="Ng V."/>
            <person name="Clum A."/>
            <person name="Ohm R."/>
            <person name="Martin F."/>
            <person name="Silar P."/>
            <person name="Natvig D."/>
            <person name="Lalanne C."/>
            <person name="Gautier V."/>
            <person name="Ament-Velasquez S.L."/>
            <person name="Kruys A."/>
            <person name="Hutchinson M.I."/>
            <person name="Powell A.J."/>
            <person name="Barry K."/>
            <person name="Miller A.N."/>
            <person name="Grigoriev I.V."/>
            <person name="Debuchy R."/>
            <person name="Gladieux P."/>
            <person name="Thoren M.H."/>
            <person name="Johannesson H."/>
        </authorList>
    </citation>
    <scope>NUCLEOTIDE SEQUENCE</scope>
    <source>
        <strain evidence="2">PSN293</strain>
    </source>
</reference>
<comment type="caution">
    <text evidence="2">The sequence shown here is derived from an EMBL/GenBank/DDBJ whole genome shotgun (WGS) entry which is preliminary data.</text>
</comment>
<protein>
    <submittedName>
        <fullName evidence="2">Uncharacterized protein</fullName>
    </submittedName>
</protein>
<dbReference type="AlphaFoldDB" id="A0AAN6Y4U4"/>
<evidence type="ECO:0000256" key="1">
    <source>
        <dbReference type="SAM" id="MobiDB-lite"/>
    </source>
</evidence>
<name>A0AAN6Y4U4_9PEZI</name>
<feature type="compositionally biased region" description="Basic and acidic residues" evidence="1">
    <location>
        <begin position="1"/>
        <end position="18"/>
    </location>
</feature>
<feature type="region of interest" description="Disordered" evidence="1">
    <location>
        <begin position="76"/>
        <end position="98"/>
    </location>
</feature>
<feature type="compositionally biased region" description="Basic residues" evidence="1">
    <location>
        <begin position="273"/>
        <end position="283"/>
    </location>
</feature>
<feature type="region of interest" description="Disordered" evidence="1">
    <location>
        <begin position="1"/>
        <end position="32"/>
    </location>
</feature>
<feature type="compositionally biased region" description="Polar residues" evidence="1">
    <location>
        <begin position="307"/>
        <end position="317"/>
    </location>
</feature>
<feature type="region of interest" description="Disordered" evidence="1">
    <location>
        <begin position="112"/>
        <end position="176"/>
    </location>
</feature>
<reference evidence="2" key="1">
    <citation type="journal article" date="2023" name="Mol. Phylogenet. Evol.">
        <title>Genome-scale phylogeny and comparative genomics of the fungal order Sordariales.</title>
        <authorList>
            <person name="Hensen N."/>
            <person name="Bonometti L."/>
            <person name="Westerberg I."/>
            <person name="Brannstrom I.O."/>
            <person name="Guillou S."/>
            <person name="Cros-Aarteil S."/>
            <person name="Calhoun S."/>
            <person name="Haridas S."/>
            <person name="Kuo A."/>
            <person name="Mondo S."/>
            <person name="Pangilinan J."/>
            <person name="Riley R."/>
            <person name="LaButti K."/>
            <person name="Andreopoulos B."/>
            <person name="Lipzen A."/>
            <person name="Chen C."/>
            <person name="Yan M."/>
            <person name="Daum C."/>
            <person name="Ng V."/>
            <person name="Clum A."/>
            <person name="Steindorff A."/>
            <person name="Ohm R.A."/>
            <person name="Martin F."/>
            <person name="Silar P."/>
            <person name="Natvig D.O."/>
            <person name="Lalanne C."/>
            <person name="Gautier V."/>
            <person name="Ament-Velasquez S.L."/>
            <person name="Kruys A."/>
            <person name="Hutchinson M.I."/>
            <person name="Powell A.J."/>
            <person name="Barry K."/>
            <person name="Miller A.N."/>
            <person name="Grigoriev I.V."/>
            <person name="Debuchy R."/>
            <person name="Gladieux P."/>
            <person name="Hiltunen Thoren M."/>
            <person name="Johannesson H."/>
        </authorList>
    </citation>
    <scope>NUCLEOTIDE SEQUENCE</scope>
    <source>
        <strain evidence="2">PSN293</strain>
    </source>
</reference>
<accession>A0AAN6Y4U4</accession>
<feature type="compositionally biased region" description="Low complexity" evidence="1">
    <location>
        <begin position="120"/>
        <end position="139"/>
    </location>
</feature>
<dbReference type="Proteomes" id="UP001301769">
    <property type="component" value="Unassembled WGS sequence"/>
</dbReference>
<proteinExistence type="predicted"/>